<dbReference type="InterPro" id="IPR000962">
    <property type="entry name" value="Znf_DskA_TraR"/>
</dbReference>
<dbReference type="GO" id="GO:0008270">
    <property type="term" value="F:zinc ion binding"/>
    <property type="evidence" value="ECO:0007669"/>
    <property type="project" value="UniProtKB-KW"/>
</dbReference>
<evidence type="ECO:0000256" key="1">
    <source>
        <dbReference type="ARBA" id="ARBA00022723"/>
    </source>
</evidence>
<dbReference type="InterPro" id="IPR012783">
    <property type="entry name" value="Znf_C4_TraR"/>
</dbReference>
<evidence type="ECO:0000256" key="2">
    <source>
        <dbReference type="ARBA" id="ARBA00022771"/>
    </source>
</evidence>
<proteinExistence type="predicted"/>
<evidence type="ECO:0000313" key="6">
    <source>
        <dbReference type="Proteomes" id="UP000470186"/>
    </source>
</evidence>
<keyword evidence="3" id="KW-0862">Zinc</keyword>
<dbReference type="AlphaFoldDB" id="A0A7X1Y3S7"/>
<keyword evidence="6" id="KW-1185">Reference proteome</keyword>
<dbReference type="NCBIfam" id="TIGR02419">
    <property type="entry name" value="C4_traR_proteo"/>
    <property type="match status" value="1"/>
</dbReference>
<keyword evidence="1" id="KW-0479">Metal-binding</keyword>
<gene>
    <name evidence="5" type="ORF">GHO30_00060</name>
</gene>
<dbReference type="Proteomes" id="UP000470186">
    <property type="component" value="Unassembled WGS sequence"/>
</dbReference>
<dbReference type="EMBL" id="WIVX01000001">
    <property type="protein sequence ID" value="MQU29801.1"/>
    <property type="molecule type" value="Genomic_DNA"/>
</dbReference>
<evidence type="ECO:0000313" key="5">
    <source>
        <dbReference type="EMBL" id="MQU29801.1"/>
    </source>
</evidence>
<evidence type="ECO:0000259" key="4">
    <source>
        <dbReference type="Pfam" id="PF01258"/>
    </source>
</evidence>
<reference evidence="5 6" key="1">
    <citation type="submission" date="2019-10" db="EMBL/GenBank/DDBJ databases">
        <title>Evaluation of single-gene subtyping targets for Pseudomonas.</title>
        <authorList>
            <person name="Reichler S.J."/>
            <person name="Orsi R.H."/>
            <person name="Wiedmann M."/>
            <person name="Martin N.H."/>
            <person name="Murphy S.I."/>
        </authorList>
    </citation>
    <scope>NUCLEOTIDE SEQUENCE [LARGE SCALE GENOMIC DNA]</scope>
    <source>
        <strain evidence="5 6">FSL R10-2107</strain>
    </source>
</reference>
<accession>A0A7X1Y3S7</accession>
<keyword evidence="2" id="KW-0863">Zinc-finger</keyword>
<sequence length="70" mass="7687">MVYPFDRAQALEQRDRDQAIAHQLAKSRSTGPSLSECLDCGGDIPKARQAFGGIERCVGCQTIFEKGTTR</sequence>
<comment type="caution">
    <text evidence="5">The sequence shown here is derived from an EMBL/GenBank/DDBJ whole genome shotgun (WGS) entry which is preliminary data.</text>
</comment>
<evidence type="ECO:0000256" key="3">
    <source>
        <dbReference type="ARBA" id="ARBA00022833"/>
    </source>
</evidence>
<dbReference type="RefSeq" id="WP_153350330.1">
    <property type="nucleotide sequence ID" value="NZ_WIVX01000001.1"/>
</dbReference>
<protein>
    <submittedName>
        <fullName evidence="5">TraR/DksA family transcriptional regulator</fullName>
    </submittedName>
</protein>
<feature type="domain" description="Zinc finger DksA/TraR C4-type" evidence="4">
    <location>
        <begin position="35"/>
        <end position="66"/>
    </location>
</feature>
<name>A0A7X1Y3S7_9PSED</name>
<dbReference type="Pfam" id="PF01258">
    <property type="entry name" value="zf-dskA_traR"/>
    <property type="match status" value="1"/>
</dbReference>
<dbReference type="Gene3D" id="1.20.120.910">
    <property type="entry name" value="DksA, coiled-coil domain"/>
    <property type="match status" value="1"/>
</dbReference>
<organism evidence="5 6">
    <name type="scientific">Pseudomonas helleri</name>
    <dbReference type="NCBI Taxonomy" id="1608996"/>
    <lineage>
        <taxon>Bacteria</taxon>
        <taxon>Pseudomonadati</taxon>
        <taxon>Pseudomonadota</taxon>
        <taxon>Gammaproteobacteria</taxon>
        <taxon>Pseudomonadales</taxon>
        <taxon>Pseudomonadaceae</taxon>
        <taxon>Pseudomonas</taxon>
    </lineage>
</organism>